<dbReference type="PANTHER" id="PTHR22980:SF0">
    <property type="entry name" value="CENTROMERE PROTEIN S"/>
    <property type="match status" value="1"/>
</dbReference>
<feature type="compositionally biased region" description="Acidic residues" evidence="6">
    <location>
        <begin position="170"/>
        <end position="181"/>
    </location>
</feature>
<evidence type="ECO:0000256" key="2">
    <source>
        <dbReference type="ARBA" id="ARBA00016400"/>
    </source>
</evidence>
<accession>A0A914X609</accession>
<dbReference type="WBParaSite" id="PSAMB.scaffold6565size9220.g28721.t1">
    <property type="protein sequence ID" value="PSAMB.scaffold6565size9220.g28721.t1"/>
    <property type="gene ID" value="PSAMB.scaffold6565size9220.g28721"/>
</dbReference>
<evidence type="ECO:0000256" key="6">
    <source>
        <dbReference type="SAM" id="MobiDB-lite"/>
    </source>
</evidence>
<evidence type="ECO:0000313" key="7">
    <source>
        <dbReference type="Proteomes" id="UP000887566"/>
    </source>
</evidence>
<evidence type="ECO:0000256" key="3">
    <source>
        <dbReference type="ARBA" id="ARBA00022763"/>
    </source>
</evidence>
<dbReference type="GO" id="GO:0000712">
    <property type="term" value="P:resolution of meiotic recombination intermediates"/>
    <property type="evidence" value="ECO:0007669"/>
    <property type="project" value="TreeGrafter"/>
</dbReference>
<dbReference type="InterPro" id="IPR029003">
    <property type="entry name" value="CENP-S/Mhf1"/>
</dbReference>
<keyword evidence="4" id="KW-0238">DNA-binding</keyword>
<dbReference type="GO" id="GO:0071821">
    <property type="term" value="C:FANCM-MHF complex"/>
    <property type="evidence" value="ECO:0007669"/>
    <property type="project" value="InterPro"/>
</dbReference>
<feature type="compositionally biased region" description="Basic and acidic residues" evidence="6">
    <location>
        <begin position="255"/>
        <end position="264"/>
    </location>
</feature>
<dbReference type="PANTHER" id="PTHR22980">
    <property type="entry name" value="CORTISTATIN"/>
    <property type="match status" value="1"/>
</dbReference>
<dbReference type="Proteomes" id="UP000887566">
    <property type="component" value="Unplaced"/>
</dbReference>
<evidence type="ECO:0000313" key="8">
    <source>
        <dbReference type="WBParaSite" id="PSAMB.scaffold6565size9220.g28721.t1"/>
    </source>
</evidence>
<dbReference type="AlphaFoldDB" id="A0A914X609"/>
<feature type="compositionally biased region" description="Basic and acidic residues" evidence="6">
    <location>
        <begin position="159"/>
        <end position="169"/>
    </location>
</feature>
<proteinExistence type="inferred from homology"/>
<feature type="compositionally biased region" description="Basic and acidic residues" evidence="6">
    <location>
        <begin position="93"/>
        <end position="106"/>
    </location>
</feature>
<dbReference type="SUPFAM" id="SSF47113">
    <property type="entry name" value="Histone-fold"/>
    <property type="match status" value="1"/>
</dbReference>
<dbReference type="GO" id="GO:0046982">
    <property type="term" value="F:protein heterodimerization activity"/>
    <property type="evidence" value="ECO:0007669"/>
    <property type="project" value="InterPro"/>
</dbReference>
<organism evidence="7 8">
    <name type="scientific">Plectus sambesii</name>
    <dbReference type="NCBI Taxonomy" id="2011161"/>
    <lineage>
        <taxon>Eukaryota</taxon>
        <taxon>Metazoa</taxon>
        <taxon>Ecdysozoa</taxon>
        <taxon>Nematoda</taxon>
        <taxon>Chromadorea</taxon>
        <taxon>Plectida</taxon>
        <taxon>Plectina</taxon>
        <taxon>Plectoidea</taxon>
        <taxon>Plectidae</taxon>
        <taxon>Plectus</taxon>
    </lineage>
</organism>
<dbReference type="CDD" id="cd22919">
    <property type="entry name" value="HFD_CENP-S"/>
    <property type="match status" value="1"/>
</dbReference>
<dbReference type="GO" id="GO:0031297">
    <property type="term" value="P:replication fork processing"/>
    <property type="evidence" value="ECO:0007669"/>
    <property type="project" value="TreeGrafter"/>
</dbReference>
<dbReference type="Gene3D" id="1.10.20.10">
    <property type="entry name" value="Histone, subunit A"/>
    <property type="match status" value="1"/>
</dbReference>
<feature type="compositionally biased region" description="Polar residues" evidence="6">
    <location>
        <begin position="281"/>
        <end position="292"/>
    </location>
</feature>
<dbReference type="GO" id="GO:0003682">
    <property type="term" value="F:chromatin binding"/>
    <property type="evidence" value="ECO:0007669"/>
    <property type="project" value="TreeGrafter"/>
</dbReference>
<evidence type="ECO:0000256" key="1">
    <source>
        <dbReference type="ARBA" id="ARBA00006612"/>
    </source>
</evidence>
<feature type="region of interest" description="Disordered" evidence="6">
    <location>
        <begin position="80"/>
        <end position="302"/>
    </location>
</feature>
<dbReference type="GO" id="GO:0006281">
    <property type="term" value="P:DNA repair"/>
    <property type="evidence" value="ECO:0007669"/>
    <property type="project" value="UniProtKB-KW"/>
</dbReference>
<name>A0A914X609_9BILA</name>
<protein>
    <recommendedName>
        <fullName evidence="2">Centromere protein S</fullName>
    </recommendedName>
</protein>
<evidence type="ECO:0000256" key="5">
    <source>
        <dbReference type="ARBA" id="ARBA00023204"/>
    </source>
</evidence>
<reference evidence="8" key="1">
    <citation type="submission" date="2022-11" db="UniProtKB">
        <authorList>
            <consortium name="WormBaseParasite"/>
        </authorList>
    </citation>
    <scope>IDENTIFICATION</scope>
</reference>
<keyword evidence="5" id="KW-0234">DNA repair</keyword>
<dbReference type="Pfam" id="PF15630">
    <property type="entry name" value="CENP-S"/>
    <property type="match status" value="1"/>
</dbReference>
<dbReference type="InterPro" id="IPR009072">
    <property type="entry name" value="Histone-fold"/>
</dbReference>
<keyword evidence="3" id="KW-0227">DNA damage</keyword>
<sequence length="302" mass="33017">MCEERDEGSHMSFSREFIAQLGQLTFDFLSDTWAKDLELFARHAKRTSVNVDDVKLLVRNNPSLLAVLTEESDAIMAAATVQKEQSAKRRQTKRGEGEEHEERASPPRDVPTTSAFQQPPPTTAALPDLAEDDSLDGIDWDAFDQPIATNPSDNRSLTKRGDSSAKAGDDDLDNFDSDVDEDFQRPSTSTSRPAHLDSTRLSVTNSKVSKTAPRDRSPSPVADTSLVHSTTERDFSSVKRSTTKGAAAKNAAESAPKRRSESKGRNTSGTAPKKAKRSTDNNRSTAGNSTAYDSFDDDDDFV</sequence>
<comment type="similarity">
    <text evidence="1">Belongs to the TAF9 family. CENP-S/MHF1 subfamily.</text>
</comment>
<feature type="compositionally biased region" description="Low complexity" evidence="6">
    <location>
        <begin position="111"/>
        <end position="128"/>
    </location>
</feature>
<feature type="compositionally biased region" description="Acidic residues" evidence="6">
    <location>
        <begin position="129"/>
        <end position="142"/>
    </location>
</feature>
<keyword evidence="7" id="KW-1185">Reference proteome</keyword>
<evidence type="ECO:0000256" key="4">
    <source>
        <dbReference type="ARBA" id="ARBA00023125"/>
    </source>
</evidence>
<feature type="compositionally biased region" description="Polar residues" evidence="6">
    <location>
        <begin position="199"/>
        <end position="209"/>
    </location>
</feature>
<dbReference type="GO" id="GO:0003677">
    <property type="term" value="F:DNA binding"/>
    <property type="evidence" value="ECO:0007669"/>
    <property type="project" value="UniProtKB-KW"/>
</dbReference>